<proteinExistence type="inferred from homology"/>
<protein>
    <submittedName>
        <fullName evidence="9">Serine protease 45</fullName>
    </submittedName>
</protein>
<dbReference type="Proteomes" id="UP000694547">
    <property type="component" value="Chromosome 7"/>
</dbReference>
<dbReference type="InterPro" id="IPR001254">
    <property type="entry name" value="Trypsin_dom"/>
</dbReference>
<dbReference type="AlphaFoldDB" id="A0A6I9LDP8"/>
<keyword evidence="2" id="KW-0964">Secreted</keyword>
<evidence type="ECO:0000256" key="2">
    <source>
        <dbReference type="ARBA" id="ARBA00022525"/>
    </source>
</evidence>
<dbReference type="Ensembl" id="ENSPEMT00000027792.2">
    <property type="protein sequence ID" value="ENSPEMP00000023419.1"/>
    <property type="gene ID" value="ENSPEMG00000020465.2"/>
</dbReference>
<reference evidence="9" key="3">
    <citation type="submission" date="2025-09" db="UniProtKB">
        <authorList>
            <consortium name="Ensembl"/>
        </authorList>
    </citation>
    <scope>IDENTIFICATION</scope>
</reference>
<dbReference type="RefSeq" id="XP_006975596.1">
    <property type="nucleotide sequence ID" value="XM_006975534.3"/>
</dbReference>
<gene>
    <name evidence="9" type="primary">LOC102905767</name>
</gene>
<keyword evidence="10" id="KW-1185">Reference proteome</keyword>
<dbReference type="CDD" id="cd00190">
    <property type="entry name" value="Tryp_SPc"/>
    <property type="match status" value="1"/>
</dbReference>
<dbReference type="FunFam" id="2.40.10.10:FF:000105">
    <property type="entry name" value="Inactive serine protease 45"/>
    <property type="match status" value="1"/>
</dbReference>
<evidence type="ECO:0000313" key="9">
    <source>
        <dbReference type="Ensembl" id="ENSPEMP00000023419.1"/>
    </source>
</evidence>
<dbReference type="PANTHER" id="PTHR24256">
    <property type="entry name" value="TRYPTASE-RELATED"/>
    <property type="match status" value="1"/>
</dbReference>
<dbReference type="SUPFAM" id="SSF50494">
    <property type="entry name" value="Trypsin-like serine proteases"/>
    <property type="match status" value="1"/>
</dbReference>
<dbReference type="InterPro" id="IPR043504">
    <property type="entry name" value="Peptidase_S1_PA_chymotrypsin"/>
</dbReference>
<feature type="chain" id="PRO_5044635154" evidence="7">
    <location>
        <begin position="36"/>
        <end position="317"/>
    </location>
</feature>
<sequence length="317" mass="36017">MATSLCGLGAWPGSLRPWVLTCLVMLMLLPPPSNSGDKENRIQPVCGKPWWPDSLKEIHHWPWEVSVRIENEHVCGGALIDFTWVISAAHCIQGNKEYSVMLGSSKLQPKASSWARKIRVGDIVLHPKYWGRNFFRNDIALLHLDIPVTYNKYVQPICLPDYNFSLKVGTQCWVTGWGQSKKNSSDNLTQTPELWEAEVFIIDNKRCDRAFHEKSFYPRVIPLVRKSMICATNYGVDPCYEDPGGPLACEVDGRWILAGVLSRKKACIKAQNPGVYTRLTRYTRWIQEQRNHGALPGPCRASYPLLLFWLLQLPVGP</sequence>
<dbReference type="FunFam" id="2.40.10.10:FF:000122">
    <property type="entry name" value="Chymotrypsin-like elastase family member 1"/>
    <property type="match status" value="1"/>
</dbReference>
<dbReference type="GO" id="GO:0004252">
    <property type="term" value="F:serine-type endopeptidase activity"/>
    <property type="evidence" value="ECO:0007669"/>
    <property type="project" value="InterPro"/>
</dbReference>
<dbReference type="GO" id="GO:0005576">
    <property type="term" value="C:extracellular region"/>
    <property type="evidence" value="ECO:0007669"/>
    <property type="project" value="UniProtKB-SubCell"/>
</dbReference>
<evidence type="ECO:0000259" key="8">
    <source>
        <dbReference type="PROSITE" id="PS50240"/>
    </source>
</evidence>
<dbReference type="InterPro" id="IPR001314">
    <property type="entry name" value="Peptidase_S1A"/>
</dbReference>
<dbReference type="InterPro" id="IPR051487">
    <property type="entry name" value="Ser/Thr_Proteases_Immune/Dev"/>
</dbReference>
<organism evidence="9 10">
    <name type="scientific">Peromyscus maniculatus bairdii</name>
    <name type="common">Prairie deer mouse</name>
    <dbReference type="NCBI Taxonomy" id="230844"/>
    <lineage>
        <taxon>Eukaryota</taxon>
        <taxon>Metazoa</taxon>
        <taxon>Chordata</taxon>
        <taxon>Craniata</taxon>
        <taxon>Vertebrata</taxon>
        <taxon>Euteleostomi</taxon>
        <taxon>Mammalia</taxon>
        <taxon>Eutheria</taxon>
        <taxon>Euarchontoglires</taxon>
        <taxon>Glires</taxon>
        <taxon>Rodentia</taxon>
        <taxon>Myomorpha</taxon>
        <taxon>Muroidea</taxon>
        <taxon>Cricetidae</taxon>
        <taxon>Neotominae</taxon>
        <taxon>Peromyscus</taxon>
    </lineage>
</organism>
<accession>A0A6I9LDP8</accession>
<keyword evidence="5" id="KW-0325">Glycoprotein</keyword>
<evidence type="ECO:0000256" key="1">
    <source>
        <dbReference type="ARBA" id="ARBA00004613"/>
    </source>
</evidence>
<keyword evidence="3 7" id="KW-0732">Signal</keyword>
<evidence type="ECO:0000256" key="6">
    <source>
        <dbReference type="ARBA" id="ARBA00024195"/>
    </source>
</evidence>
<dbReference type="SMART" id="SM00020">
    <property type="entry name" value="Tryp_SPc"/>
    <property type="match status" value="1"/>
</dbReference>
<reference evidence="9 10" key="1">
    <citation type="submission" date="2018-10" db="EMBL/GenBank/DDBJ databases">
        <title>Improved assembly of the deer mouse Peromyscus maniculatus genome.</title>
        <authorList>
            <person name="Lassance J.-M."/>
            <person name="Hoekstra H.E."/>
        </authorList>
    </citation>
    <scope>NUCLEOTIDE SEQUENCE [LARGE SCALE GENOMIC DNA]</scope>
</reference>
<keyword evidence="4" id="KW-1015">Disulfide bond</keyword>
<feature type="signal peptide" evidence="7">
    <location>
        <begin position="1"/>
        <end position="35"/>
    </location>
</feature>
<name>A0A6I9LDP8_PERMB</name>
<reference evidence="9" key="2">
    <citation type="submission" date="2025-08" db="UniProtKB">
        <authorList>
            <consortium name="Ensembl"/>
        </authorList>
    </citation>
    <scope>IDENTIFICATION</scope>
</reference>
<evidence type="ECO:0000256" key="3">
    <source>
        <dbReference type="ARBA" id="ARBA00022729"/>
    </source>
</evidence>
<evidence type="ECO:0000256" key="4">
    <source>
        <dbReference type="ARBA" id="ARBA00023157"/>
    </source>
</evidence>
<dbReference type="PRINTS" id="PR00722">
    <property type="entry name" value="CHYMOTRYPSIN"/>
</dbReference>
<dbReference type="Pfam" id="PF00089">
    <property type="entry name" value="Trypsin"/>
    <property type="match status" value="1"/>
</dbReference>
<dbReference type="GO" id="GO:0006508">
    <property type="term" value="P:proteolysis"/>
    <property type="evidence" value="ECO:0007669"/>
    <property type="project" value="InterPro"/>
</dbReference>
<dbReference type="InterPro" id="IPR009003">
    <property type="entry name" value="Peptidase_S1_PA"/>
</dbReference>
<dbReference type="Gene3D" id="2.40.10.10">
    <property type="entry name" value="Trypsin-like serine proteases"/>
    <property type="match status" value="2"/>
</dbReference>
<evidence type="ECO:0000256" key="7">
    <source>
        <dbReference type="SAM" id="SignalP"/>
    </source>
</evidence>
<feature type="domain" description="Peptidase S1" evidence="8">
    <location>
        <begin position="44"/>
        <end position="291"/>
    </location>
</feature>
<comment type="subcellular location">
    <subcellularLocation>
        <location evidence="1">Secreted</location>
    </subcellularLocation>
</comment>
<evidence type="ECO:0000256" key="5">
    <source>
        <dbReference type="ARBA" id="ARBA00023180"/>
    </source>
</evidence>
<evidence type="ECO:0000313" key="10">
    <source>
        <dbReference type="Proteomes" id="UP000694547"/>
    </source>
</evidence>
<dbReference type="PROSITE" id="PS50240">
    <property type="entry name" value="TRYPSIN_DOM"/>
    <property type="match status" value="1"/>
</dbReference>
<dbReference type="GeneID" id="102905767"/>
<dbReference type="PROSITE" id="PS00134">
    <property type="entry name" value="TRYPSIN_HIS"/>
    <property type="match status" value="1"/>
</dbReference>
<dbReference type="OrthoDB" id="546450at2759"/>
<dbReference type="GeneTree" id="ENSGT00940000161932"/>
<dbReference type="InterPro" id="IPR018114">
    <property type="entry name" value="TRYPSIN_HIS"/>
</dbReference>
<comment type="similarity">
    <text evidence="6">Belongs to the peptidase S1 family. CLIP subfamily.</text>
</comment>